<dbReference type="EMBL" id="CP025958">
    <property type="protein sequence ID" value="AWM37423.1"/>
    <property type="molecule type" value="Genomic_DNA"/>
</dbReference>
<protein>
    <submittedName>
        <fullName evidence="3">DUF1559 domain-containing protein</fullName>
    </submittedName>
</protein>
<accession>A0A2Z3GUJ1</accession>
<dbReference type="Proteomes" id="UP000245802">
    <property type="component" value="Chromosome"/>
</dbReference>
<dbReference type="InterPro" id="IPR045584">
    <property type="entry name" value="Pilin-like"/>
</dbReference>
<keyword evidence="1" id="KW-0472">Membrane</keyword>
<dbReference type="NCBIfam" id="TIGR02532">
    <property type="entry name" value="IV_pilin_GFxxxE"/>
    <property type="match status" value="1"/>
</dbReference>
<dbReference type="SUPFAM" id="SSF54523">
    <property type="entry name" value="Pili subunits"/>
    <property type="match status" value="1"/>
</dbReference>
<evidence type="ECO:0000256" key="1">
    <source>
        <dbReference type="SAM" id="Phobius"/>
    </source>
</evidence>
<dbReference type="KEGG" id="gog:C1280_10635"/>
<reference evidence="3 4" key="1">
    <citation type="submission" date="2018-01" db="EMBL/GenBank/DDBJ databases">
        <title>G. obscuriglobus.</title>
        <authorList>
            <person name="Franke J."/>
            <person name="Blomberg W."/>
            <person name="Selmecki A."/>
        </authorList>
    </citation>
    <scope>NUCLEOTIDE SEQUENCE [LARGE SCALE GENOMIC DNA]</scope>
    <source>
        <strain evidence="3 4">DSM 5831</strain>
    </source>
</reference>
<name>A0A2Z3GUJ1_9BACT</name>
<feature type="transmembrane region" description="Helical" evidence="1">
    <location>
        <begin position="25"/>
        <end position="49"/>
    </location>
</feature>
<organism evidence="3 4">
    <name type="scientific">Gemmata obscuriglobus</name>
    <dbReference type="NCBI Taxonomy" id="114"/>
    <lineage>
        <taxon>Bacteria</taxon>
        <taxon>Pseudomonadati</taxon>
        <taxon>Planctomycetota</taxon>
        <taxon>Planctomycetia</taxon>
        <taxon>Gemmatales</taxon>
        <taxon>Gemmataceae</taxon>
        <taxon>Gemmata</taxon>
    </lineage>
</organism>
<feature type="domain" description="DUF1559" evidence="2">
    <location>
        <begin position="50"/>
        <end position="321"/>
    </location>
</feature>
<dbReference type="PANTHER" id="PTHR30093:SF2">
    <property type="entry name" value="TYPE II SECRETION SYSTEM PROTEIN H"/>
    <property type="match status" value="1"/>
</dbReference>
<gene>
    <name evidence="3" type="ORF">C1280_10635</name>
</gene>
<dbReference type="PANTHER" id="PTHR30093">
    <property type="entry name" value="GENERAL SECRETION PATHWAY PROTEIN G"/>
    <property type="match status" value="1"/>
</dbReference>
<proteinExistence type="predicted"/>
<evidence type="ECO:0000259" key="2">
    <source>
        <dbReference type="Pfam" id="PF07596"/>
    </source>
</evidence>
<keyword evidence="1" id="KW-1133">Transmembrane helix</keyword>
<dbReference type="Gene3D" id="3.30.700.10">
    <property type="entry name" value="Glycoprotein, Type 4 Pilin"/>
    <property type="match status" value="1"/>
</dbReference>
<dbReference type="InterPro" id="IPR011453">
    <property type="entry name" value="DUF1559"/>
</dbReference>
<dbReference type="Pfam" id="PF07596">
    <property type="entry name" value="SBP_bac_10"/>
    <property type="match status" value="1"/>
</dbReference>
<dbReference type="AlphaFoldDB" id="A0A2Z3GUJ1"/>
<dbReference type="Pfam" id="PF07963">
    <property type="entry name" value="N_methyl"/>
    <property type="match status" value="1"/>
</dbReference>
<dbReference type="InterPro" id="IPR012902">
    <property type="entry name" value="N_methyl_site"/>
</dbReference>
<evidence type="ECO:0000313" key="4">
    <source>
        <dbReference type="Proteomes" id="UP000245802"/>
    </source>
</evidence>
<keyword evidence="1" id="KW-0812">Transmembrane</keyword>
<sequence length="342" mass="36404">MEEVSSVLHLSPEVVMVTSLRVRRAFTLIELLVVIAIIAILIGLLLPAVQKVREAAARMSSQNNIKQTLLACHNGHDTTNYLPPVVSFWWSNPTNFTYSSSDSTFFFALLPYYEQGAVSNSIGNWPGSGLGQIGSTSQAAMSIPLKLLVAPADSTGGSGVFARGFNADWMWEPAKSAGGVDVALCSYACNFQVFGRPGQLPASPGDWQNTAGKNNLSSLTDGTSNVIFVAEKRKGCGPAGSPNGSDTFGTAWGHPADDRFWPTFARYPISTSVAVDQRQFPVPQFNPTAAQCDNNRAQGHSSNVVLIGLGDGSVRSVSSGVTQQTWSMAVQPRDGGVLGSDW</sequence>
<keyword evidence="4" id="KW-1185">Reference proteome</keyword>
<evidence type="ECO:0000313" key="3">
    <source>
        <dbReference type="EMBL" id="AWM37423.1"/>
    </source>
</evidence>